<dbReference type="RefSeq" id="XP_016241898.1">
    <property type="nucleotide sequence ID" value="XM_016376622.1"/>
</dbReference>
<accession>A0A0D2AA89</accession>
<reference evidence="6 7" key="1">
    <citation type="submission" date="2015-01" db="EMBL/GenBank/DDBJ databases">
        <title>The Genome Sequence of Exophiala spinifera CBS89968.</title>
        <authorList>
            <consortium name="The Broad Institute Genomics Platform"/>
            <person name="Cuomo C."/>
            <person name="de Hoog S."/>
            <person name="Gorbushina A."/>
            <person name="Stielow B."/>
            <person name="Teixiera M."/>
            <person name="Abouelleil A."/>
            <person name="Chapman S.B."/>
            <person name="Priest M."/>
            <person name="Young S.K."/>
            <person name="Wortman J."/>
            <person name="Nusbaum C."/>
            <person name="Birren B."/>
        </authorList>
    </citation>
    <scope>NUCLEOTIDE SEQUENCE [LARGE SCALE GENOMIC DNA]</scope>
    <source>
        <strain evidence="6 7">CBS 89968</strain>
    </source>
</reference>
<dbReference type="SUPFAM" id="SSF51905">
    <property type="entry name" value="FAD/NAD(P)-binding domain"/>
    <property type="match status" value="1"/>
</dbReference>
<keyword evidence="3" id="KW-0560">Oxidoreductase</keyword>
<evidence type="ECO:0000256" key="1">
    <source>
        <dbReference type="ARBA" id="ARBA00022630"/>
    </source>
</evidence>
<dbReference type="AlphaFoldDB" id="A0A0D2AA89"/>
<dbReference type="HOGENOM" id="CLU_009665_4_0_1"/>
<dbReference type="GeneID" id="27329345"/>
<dbReference type="EMBL" id="KN847492">
    <property type="protein sequence ID" value="KIW21682.1"/>
    <property type="molecule type" value="Genomic_DNA"/>
</dbReference>
<dbReference type="GO" id="GO:0004497">
    <property type="term" value="F:monooxygenase activity"/>
    <property type="evidence" value="ECO:0007669"/>
    <property type="project" value="UniProtKB-KW"/>
</dbReference>
<feature type="domain" description="FAD-binding" evidence="5">
    <location>
        <begin position="14"/>
        <end position="194"/>
    </location>
</feature>
<dbReference type="PANTHER" id="PTHR46972">
    <property type="entry name" value="MONOOXYGENASE ASQM-RELATED"/>
    <property type="match status" value="1"/>
</dbReference>
<dbReference type="InterPro" id="IPR002938">
    <property type="entry name" value="FAD-bd"/>
</dbReference>
<keyword evidence="1" id="KW-0285">Flavoprotein</keyword>
<evidence type="ECO:0000256" key="3">
    <source>
        <dbReference type="ARBA" id="ARBA00023002"/>
    </source>
</evidence>
<evidence type="ECO:0000313" key="7">
    <source>
        <dbReference type="Proteomes" id="UP000053328"/>
    </source>
</evidence>
<protein>
    <recommendedName>
        <fullName evidence="5">FAD-binding domain-containing protein</fullName>
    </recommendedName>
</protein>
<evidence type="ECO:0000256" key="4">
    <source>
        <dbReference type="ARBA" id="ARBA00023033"/>
    </source>
</evidence>
<dbReference type="Proteomes" id="UP000053328">
    <property type="component" value="Unassembled WGS sequence"/>
</dbReference>
<proteinExistence type="predicted"/>
<evidence type="ECO:0000259" key="5">
    <source>
        <dbReference type="Pfam" id="PF01494"/>
    </source>
</evidence>
<organism evidence="6 7">
    <name type="scientific">Exophiala spinifera</name>
    <dbReference type="NCBI Taxonomy" id="91928"/>
    <lineage>
        <taxon>Eukaryota</taxon>
        <taxon>Fungi</taxon>
        <taxon>Dikarya</taxon>
        <taxon>Ascomycota</taxon>
        <taxon>Pezizomycotina</taxon>
        <taxon>Eurotiomycetes</taxon>
        <taxon>Chaetothyriomycetidae</taxon>
        <taxon>Chaetothyriales</taxon>
        <taxon>Herpotrichiellaceae</taxon>
        <taxon>Exophiala</taxon>
    </lineage>
</organism>
<dbReference type="OrthoDB" id="4111246at2759"/>
<dbReference type="STRING" id="91928.A0A0D2AA89"/>
<dbReference type="PANTHER" id="PTHR46972:SF1">
    <property type="entry name" value="FAD DEPENDENT OXIDOREDUCTASE DOMAIN-CONTAINING PROTEIN"/>
    <property type="match status" value="1"/>
</dbReference>
<evidence type="ECO:0000313" key="6">
    <source>
        <dbReference type="EMBL" id="KIW21682.1"/>
    </source>
</evidence>
<evidence type="ECO:0000256" key="2">
    <source>
        <dbReference type="ARBA" id="ARBA00022827"/>
    </source>
</evidence>
<keyword evidence="7" id="KW-1185">Reference proteome</keyword>
<dbReference type="Pfam" id="PF01494">
    <property type="entry name" value="FAD_binding_3"/>
    <property type="match status" value="1"/>
</dbReference>
<dbReference type="InterPro" id="IPR036188">
    <property type="entry name" value="FAD/NAD-bd_sf"/>
</dbReference>
<dbReference type="PRINTS" id="PR00420">
    <property type="entry name" value="RNGMNOXGNASE"/>
</dbReference>
<dbReference type="Gene3D" id="3.50.50.60">
    <property type="entry name" value="FAD/NAD(P)-binding domain"/>
    <property type="match status" value="1"/>
</dbReference>
<keyword evidence="4" id="KW-0503">Monooxygenase</keyword>
<name>A0A0D2AA89_9EURO</name>
<gene>
    <name evidence="6" type="ORF">PV08_02262</name>
</gene>
<dbReference type="VEuPathDB" id="FungiDB:PV08_02262"/>
<keyword evidence="2" id="KW-0274">FAD</keyword>
<dbReference type="GO" id="GO:0071949">
    <property type="term" value="F:FAD binding"/>
    <property type="evidence" value="ECO:0007669"/>
    <property type="project" value="InterPro"/>
</dbReference>
<sequence>MGELLGQFLEGKRVFVVGGGIAGSSFVTALHRLWNPSLKRPEVIVLEQKSREASLETDPYILSLHGGSQDEGLVTLRQLGLLEAIGAQATHNSGAIRVWSDKWKQLATIEPTPYDNLPSAAIRISRQDLKRILLDEAEKTGAVWKWACSCTSIEQLSNGQVRVTTFDVNTESSSTQDCDLVVAADGADSRIRAILQPGDKLGYAGANQIGGISRLPNGLPRPIHEDYGLQMSSGEGVCCIYTPFDGQTIGWALSQKGTERRLKSGRFTTEEFYALKTEALKTGKMFHEPFKTIIEATDSTTVFIRPAKERKSASPRLSWSKVAFIGDSNHVLNCFEFKGANLALKDGWDLAEQICGNTSMVKAMAEFNRLSLPRAEHLQKWSHERIRFGHSSGVLWTMYKHGMAAQRWTTKK</sequence>